<organism evidence="2 3">
    <name type="scientific">Butyrivibrio fibrisolvens DSM 3071</name>
    <dbReference type="NCBI Taxonomy" id="1121131"/>
    <lineage>
        <taxon>Bacteria</taxon>
        <taxon>Bacillati</taxon>
        <taxon>Bacillota</taxon>
        <taxon>Clostridia</taxon>
        <taxon>Lachnospirales</taxon>
        <taxon>Lachnospiraceae</taxon>
        <taxon>Butyrivibrio</taxon>
    </lineage>
</organism>
<dbReference type="GO" id="GO:0042910">
    <property type="term" value="F:xenobiotic transmembrane transporter activity"/>
    <property type="evidence" value="ECO:0007669"/>
    <property type="project" value="InterPro"/>
</dbReference>
<keyword evidence="3" id="KW-1185">Reference proteome</keyword>
<dbReference type="AlphaFoldDB" id="A0A1M6G4L6"/>
<dbReference type="PANTHER" id="PTHR42925">
    <property type="entry name" value="MULTIDRUG AND TOXIN EFFLUX PROTEIN MATE FAMILY"/>
    <property type="match status" value="1"/>
</dbReference>
<gene>
    <name evidence="2" type="ORF">SAMN02745229_04027</name>
</gene>
<feature type="transmembrane region" description="Helical" evidence="1">
    <location>
        <begin position="129"/>
        <end position="147"/>
    </location>
</feature>
<keyword evidence="1" id="KW-0812">Transmembrane</keyword>
<dbReference type="RefSeq" id="WP_073390442.1">
    <property type="nucleotide sequence ID" value="NZ_FQXK01000059.1"/>
</dbReference>
<evidence type="ECO:0000256" key="1">
    <source>
        <dbReference type="SAM" id="Phobius"/>
    </source>
</evidence>
<reference evidence="3" key="1">
    <citation type="submission" date="2016-11" db="EMBL/GenBank/DDBJ databases">
        <authorList>
            <person name="Varghese N."/>
            <person name="Submissions S."/>
        </authorList>
    </citation>
    <scope>NUCLEOTIDE SEQUENCE [LARGE SCALE GENOMIC DNA]</scope>
    <source>
        <strain evidence="3">DSM 3071</strain>
    </source>
</reference>
<dbReference type="GeneID" id="89508095"/>
<keyword evidence="1" id="KW-1133">Transmembrane helix</keyword>
<dbReference type="GO" id="GO:0016020">
    <property type="term" value="C:membrane"/>
    <property type="evidence" value="ECO:0007669"/>
    <property type="project" value="InterPro"/>
</dbReference>
<dbReference type="Proteomes" id="UP000184278">
    <property type="component" value="Unassembled WGS sequence"/>
</dbReference>
<proteinExistence type="predicted"/>
<feature type="transmembrane region" description="Helical" evidence="1">
    <location>
        <begin position="87"/>
        <end position="109"/>
    </location>
</feature>
<name>A0A1M6G4L6_BUTFI</name>
<dbReference type="GO" id="GO:0015297">
    <property type="term" value="F:antiporter activity"/>
    <property type="evidence" value="ECO:0007669"/>
    <property type="project" value="InterPro"/>
</dbReference>
<dbReference type="InterPro" id="IPR047135">
    <property type="entry name" value="YsiQ"/>
</dbReference>
<accession>A0A1M6G4L6</accession>
<dbReference type="InterPro" id="IPR002528">
    <property type="entry name" value="MATE_fam"/>
</dbReference>
<dbReference type="EMBL" id="FQXK01000059">
    <property type="protein sequence ID" value="SHJ04822.1"/>
    <property type="molecule type" value="Genomic_DNA"/>
</dbReference>
<feature type="transmembrane region" description="Helical" evidence="1">
    <location>
        <begin position="346"/>
        <end position="363"/>
    </location>
</feature>
<feature type="transmembrane region" description="Helical" evidence="1">
    <location>
        <begin position="227"/>
        <end position="247"/>
    </location>
</feature>
<dbReference type="STRING" id="1121131.SAMN02745229_04027"/>
<feature type="transmembrane region" description="Helical" evidence="1">
    <location>
        <begin position="383"/>
        <end position="404"/>
    </location>
</feature>
<dbReference type="NCBIfam" id="TIGR00797">
    <property type="entry name" value="matE"/>
    <property type="match status" value="1"/>
</dbReference>
<feature type="transmembrane region" description="Helical" evidence="1">
    <location>
        <begin position="187"/>
        <end position="206"/>
    </location>
</feature>
<dbReference type="OrthoDB" id="9780160at2"/>
<dbReference type="PANTHER" id="PTHR42925:SF2">
    <property type="entry name" value="NA+ DRIVEN MULTIDRUG EFFLUX PUMP"/>
    <property type="match status" value="1"/>
</dbReference>
<feature type="transmembrane region" description="Helical" evidence="1">
    <location>
        <begin position="159"/>
        <end position="181"/>
    </location>
</feature>
<sequence>MKDKDFLIKLAKITLPITFQAFMLALVAAADAFMLGSIDQDSMSAVSLATQIQFIQNMILSATVGATVILGAQYWGKRDLESLDDIFCLALRICGVLSIVYCIGCTLFPRYLMLLYTDNEDLIVIGVRYLKIAGFSYLLTGISQCYLAMMKVSEHVKTVAFVSATAVVTNIILNAIFIYGLHLEERGAALATLVARVIEFGCVIVLSYQKGYIHPKLSGLSRFNKVLTLDFIRCMWPLLGACLLWGIGFTSYSSFMGHIGKDAAAANSVTAVIRDLVCCAGDGLANGCGIMVGYELGAGNLERGKLYGQKMVGISFVVGFISTGIMFLFTPIVFMTVKLTDTARHYLLLMMIAMAIYMIGRVVNSVLINGIFAAGGDTLFDMYSLVVTMWFMAVPLAFLGTYVFHWPVIVVYACTCLDEVGKIPWVLHHFYRYKWVKDLTRERR</sequence>
<evidence type="ECO:0000313" key="3">
    <source>
        <dbReference type="Proteomes" id="UP000184278"/>
    </source>
</evidence>
<evidence type="ECO:0000313" key="2">
    <source>
        <dbReference type="EMBL" id="SHJ04822.1"/>
    </source>
</evidence>
<protein>
    <submittedName>
        <fullName evidence="2">Putative efflux protein, MATE family</fullName>
    </submittedName>
</protein>
<feature type="transmembrane region" description="Helical" evidence="1">
    <location>
        <begin position="311"/>
        <end position="334"/>
    </location>
</feature>
<dbReference type="Pfam" id="PF01554">
    <property type="entry name" value="MatE"/>
    <property type="match status" value="2"/>
</dbReference>
<keyword evidence="1" id="KW-0472">Membrane</keyword>
<feature type="transmembrane region" description="Helical" evidence="1">
    <location>
        <begin position="53"/>
        <end position="75"/>
    </location>
</feature>